<organism evidence="2 3">
    <name type="scientific">Chlamydomonas schloesseri</name>
    <dbReference type="NCBI Taxonomy" id="2026947"/>
    <lineage>
        <taxon>Eukaryota</taxon>
        <taxon>Viridiplantae</taxon>
        <taxon>Chlorophyta</taxon>
        <taxon>core chlorophytes</taxon>
        <taxon>Chlorophyceae</taxon>
        <taxon>CS clade</taxon>
        <taxon>Chlamydomonadales</taxon>
        <taxon>Chlamydomonadaceae</taxon>
        <taxon>Chlamydomonas</taxon>
    </lineage>
</organism>
<feature type="compositionally biased region" description="Low complexity" evidence="1">
    <location>
        <begin position="161"/>
        <end position="182"/>
    </location>
</feature>
<feature type="region of interest" description="Disordered" evidence="1">
    <location>
        <begin position="942"/>
        <end position="1002"/>
    </location>
</feature>
<dbReference type="AlphaFoldDB" id="A0A835WN20"/>
<dbReference type="Proteomes" id="UP000613740">
    <property type="component" value="Unassembled WGS sequence"/>
</dbReference>
<feature type="compositionally biased region" description="Polar residues" evidence="1">
    <location>
        <begin position="567"/>
        <end position="580"/>
    </location>
</feature>
<reference evidence="2" key="1">
    <citation type="journal article" date="2020" name="bioRxiv">
        <title>Comparative genomics of Chlamydomonas.</title>
        <authorList>
            <person name="Craig R.J."/>
            <person name="Hasan A.R."/>
            <person name="Ness R.W."/>
            <person name="Keightley P.D."/>
        </authorList>
    </citation>
    <scope>NUCLEOTIDE SEQUENCE</scope>
    <source>
        <strain evidence="2">CCAP 11/173</strain>
    </source>
</reference>
<keyword evidence="3" id="KW-1185">Reference proteome</keyword>
<evidence type="ECO:0000313" key="2">
    <source>
        <dbReference type="EMBL" id="KAG2450672.1"/>
    </source>
</evidence>
<feature type="compositionally biased region" description="Low complexity" evidence="1">
    <location>
        <begin position="220"/>
        <end position="239"/>
    </location>
</feature>
<feature type="compositionally biased region" description="Polar residues" evidence="1">
    <location>
        <begin position="60"/>
        <end position="78"/>
    </location>
</feature>
<feature type="compositionally biased region" description="Low complexity" evidence="1">
    <location>
        <begin position="942"/>
        <end position="972"/>
    </location>
</feature>
<dbReference type="EMBL" id="JAEHOD010000010">
    <property type="protein sequence ID" value="KAG2450672.1"/>
    <property type="molecule type" value="Genomic_DNA"/>
</dbReference>
<evidence type="ECO:0000256" key="1">
    <source>
        <dbReference type="SAM" id="MobiDB-lite"/>
    </source>
</evidence>
<sequence>MAFKTNKSSLFEAGTSQLLLEDDRTGMSSVAQRAMRVRSGSVSGLAPPYERLLAAPALQPTASPSSGGLVPSTSSTGLVPTGAPAVSGLRRDISPARPQLAMRHSISGGVASATATASGSASRAPGPVPYSSFTREEATAAAAAAESVAASMGNAGAPALSSGTQPTPAPGTATTMASAAPGSPLPQRQSALRATRAPPGQLSDVYTESASASGLGGAGSDPLLARPAAPLGASPGRPLVPTTRGASFILPTPAASMPTPSAPSLNVIGAVVPGAMGPPPARVSAYSSPGCAIGGGGTTGAMGFGGGAVQCADPAGDLLAVARGGDLDFPGPSTVAGGAGMAGMGSAGSSLLVTGTALPVPPREPSPGLRRPLSFSRARSTNGAAPSPPASPLRVSAPNVPLPPRNAASPGLRLPAPAGVAKRVSASGGFGFVSAGGSVGSPAANNTGSFSSSGASSPLLQRGAPSLRSRLSAISEGALLAARRNGRAGRIAVLQAEVNAEHDSEADDGTDADDVEDGALDELAIRSDILTPAPSVPLPPAGAQASSIRRALLGSAAIAIDTAPGSALSSLPSKSQQGPSASAALRTVSFSPVVLRDGRGPGSTRREPPPPGSSNSTVAPAAAPPPLPSAAAVRPRSAALNAAAGNSPPVWAWDSSATADGTAAAAPREGGGCGGSVSFRGVEHADDSDQEEGANDVSSSRNTGPSGVKQPPPPQEGPLDWALDDDGPAAAAMEEDVPTAARRRQRFMGSASGGSFYTQKGGGPDGDNEAGDGLIADAATGNSLSADGAEAVAPPPPPQQLTPPPRAAGVESSSSGSGQRSCNAAADTCAGASNVLASRALIMSALQLSQVEAAAAAAGLGPVISEGGGAAGGMMPVNKDLTDPVLDGIDPSRMEIRRHMQRIRMSLNGTCGGPRVGGPRPRLLVSMSGAVDAAAAASGGAAATSASSMPGGSCSANSNGVGGAAPAAPAVARGYSPTAGGHGGSRAVRTAGGEGSPASPPRSALATLLDQALKLPCVGLERLQDPERRLKVIAKLEAAAAEGPASIAKVLCNTRPGGGRWNR</sequence>
<feature type="region of interest" description="Disordered" evidence="1">
    <location>
        <begin position="154"/>
        <end position="240"/>
    </location>
</feature>
<proteinExistence type="predicted"/>
<feature type="region of interest" description="Disordered" evidence="1">
    <location>
        <begin position="60"/>
        <end position="91"/>
    </location>
</feature>
<accession>A0A835WN20</accession>
<feature type="compositionally biased region" description="Polar residues" evidence="1">
    <location>
        <begin position="696"/>
        <end position="705"/>
    </location>
</feature>
<feature type="region of interest" description="Disordered" evidence="1">
    <location>
        <begin position="356"/>
        <end position="414"/>
    </location>
</feature>
<protein>
    <submittedName>
        <fullName evidence="2">Uncharacterized protein</fullName>
    </submittedName>
</protein>
<feature type="region of interest" description="Disordered" evidence="1">
    <location>
        <begin position="566"/>
        <end position="633"/>
    </location>
</feature>
<feature type="compositionally biased region" description="Basic and acidic residues" evidence="1">
    <location>
        <begin position="596"/>
        <end position="608"/>
    </location>
</feature>
<dbReference type="OrthoDB" id="553205at2759"/>
<evidence type="ECO:0000313" key="3">
    <source>
        <dbReference type="Proteomes" id="UP000613740"/>
    </source>
</evidence>
<feature type="compositionally biased region" description="Pro residues" evidence="1">
    <location>
        <begin position="793"/>
        <end position="806"/>
    </location>
</feature>
<name>A0A835WN20_9CHLO</name>
<gene>
    <name evidence="2" type="ORF">HYH02_004511</name>
</gene>
<feature type="region of interest" description="Disordered" evidence="1">
    <location>
        <begin position="661"/>
        <end position="824"/>
    </location>
</feature>
<feature type="compositionally biased region" description="Acidic residues" evidence="1">
    <location>
        <begin position="722"/>
        <end position="737"/>
    </location>
</feature>
<comment type="caution">
    <text evidence="2">The sequence shown here is derived from an EMBL/GenBank/DDBJ whole genome shotgun (WGS) entry which is preliminary data.</text>
</comment>